<evidence type="ECO:0000256" key="1">
    <source>
        <dbReference type="SAM" id="Coils"/>
    </source>
</evidence>
<dbReference type="AlphaFoldDB" id="A0A238YA44"/>
<reference evidence="5" key="2">
    <citation type="submission" date="2017-06" db="EMBL/GenBank/DDBJ databases">
        <authorList>
            <person name="Varghese N."/>
            <person name="Submissions S."/>
        </authorList>
    </citation>
    <scope>NUCLEOTIDE SEQUENCE [LARGE SCALE GENOMIC DNA]</scope>
    <source>
        <strain evidence="5">DSM 26170</strain>
    </source>
</reference>
<feature type="region of interest" description="Disordered" evidence="2">
    <location>
        <begin position="323"/>
        <end position="347"/>
    </location>
</feature>
<feature type="coiled-coil region" evidence="1">
    <location>
        <begin position="359"/>
        <end position="400"/>
    </location>
</feature>
<evidence type="ECO:0000313" key="4">
    <source>
        <dbReference type="EMBL" id="TBN47004.1"/>
    </source>
</evidence>
<evidence type="ECO:0000313" key="3">
    <source>
        <dbReference type="EMBL" id="SNR67464.1"/>
    </source>
</evidence>
<dbReference type="Proteomes" id="UP000292859">
    <property type="component" value="Unassembled WGS sequence"/>
</dbReference>
<keyword evidence="6" id="KW-1185">Reference proteome</keyword>
<dbReference type="InterPro" id="IPR001668">
    <property type="entry name" value="Mob_Pre"/>
</dbReference>
<organism evidence="3 5">
    <name type="scientific">Paracoccus sediminis</name>
    <dbReference type="NCBI Taxonomy" id="1214787"/>
    <lineage>
        <taxon>Bacteria</taxon>
        <taxon>Pseudomonadati</taxon>
        <taxon>Pseudomonadota</taxon>
        <taxon>Alphaproteobacteria</taxon>
        <taxon>Rhodobacterales</taxon>
        <taxon>Paracoccaceae</taxon>
        <taxon>Paracoccus</taxon>
    </lineage>
</organism>
<feature type="coiled-coil region" evidence="1">
    <location>
        <begin position="254"/>
        <end position="302"/>
    </location>
</feature>
<dbReference type="GO" id="GO:0006310">
    <property type="term" value="P:DNA recombination"/>
    <property type="evidence" value="ECO:0007669"/>
    <property type="project" value="InterPro"/>
</dbReference>
<reference evidence="3" key="1">
    <citation type="submission" date="2017-06" db="EMBL/GenBank/DDBJ databases">
        <authorList>
            <person name="Kim H.J."/>
            <person name="Triplett B.A."/>
        </authorList>
    </citation>
    <scope>NUCLEOTIDE SEQUENCE [LARGE SCALE GENOMIC DNA]</scope>
    <source>
        <strain evidence="3">DSM 26170</strain>
    </source>
</reference>
<dbReference type="GO" id="GO:0003677">
    <property type="term" value="F:DNA binding"/>
    <property type="evidence" value="ECO:0007669"/>
    <property type="project" value="InterPro"/>
</dbReference>
<accession>A0A238YA44</accession>
<evidence type="ECO:0008006" key="7">
    <source>
        <dbReference type="Google" id="ProtNLM"/>
    </source>
</evidence>
<evidence type="ECO:0000313" key="5">
    <source>
        <dbReference type="Proteomes" id="UP000198409"/>
    </source>
</evidence>
<sequence length="547" mass="59998">MPDDAKNILMDNVKNGNPRAVIIRLGAASSKVYSGQKRHDLRIGAQPKYVDAARRDRNRTLIEYAKPADLRAVCAARRDQRTVKRRMKSNAAVATRGIIGFGHEAAQLFETLTPEQQDAAFRELAQAIAVHLKTTLHGLEIHGDEATIHAHFVLAAVDLDGQPLSTTTRPAVMAELQSLAAEVIAQHCAGIERGRRYGDRLAAGASFSEVIHKSVRQLQRELPGDLSRKRAELATLTEQGAALAAQHGKIEGQIATATETLASLNDRSAAKQEEERAADERLKEKRLALVELDEELRLKNERAVEMDAHIERTQAAVVQETGRAEAARRQADAQTHRAEQETVRADQAGEQLAKTLAGRDAAKQERQAALDDCERLRRTAEELTKEVDKAIQDRDEASAEAMLSQRRAVDVGKALIAITHELVAGTLLERDGAPIADDLSALRYDLPEMKPVVRAAAKQGTWLAKKKAKLHQEIEAAGKRQAQLQRAADGLMVWIKRNDVDLRESVALTANCKEAGILPKQDYGNVGRMFPAIRPPRQSDGPTLPTG</sequence>
<dbReference type="EMBL" id="FZNM01000016">
    <property type="protein sequence ID" value="SNR67464.1"/>
    <property type="molecule type" value="Genomic_DNA"/>
</dbReference>
<evidence type="ECO:0000313" key="6">
    <source>
        <dbReference type="Proteomes" id="UP000292859"/>
    </source>
</evidence>
<proteinExistence type="predicted"/>
<dbReference type="Pfam" id="PF01076">
    <property type="entry name" value="Mob_Pre"/>
    <property type="match status" value="1"/>
</dbReference>
<dbReference type="OrthoDB" id="7769439at2"/>
<dbReference type="Proteomes" id="UP000198409">
    <property type="component" value="Unassembled WGS sequence"/>
</dbReference>
<reference evidence="4 6" key="3">
    <citation type="submission" date="2019-02" db="EMBL/GenBank/DDBJ databases">
        <authorList>
            <person name="Zhang G."/>
        </authorList>
    </citation>
    <scope>NUCLEOTIDE SEQUENCE [LARGE SCALE GENOMIC DNA]</scope>
    <source>
        <strain evidence="4 6">CMB17</strain>
    </source>
</reference>
<name>A0A238YA44_9RHOB</name>
<dbReference type="RefSeq" id="WP_131023387.1">
    <property type="nucleotide sequence ID" value="NZ_FZNM01000016.1"/>
</dbReference>
<feature type="compositionally biased region" description="Basic and acidic residues" evidence="2">
    <location>
        <begin position="323"/>
        <end position="344"/>
    </location>
</feature>
<evidence type="ECO:0000256" key="2">
    <source>
        <dbReference type="SAM" id="MobiDB-lite"/>
    </source>
</evidence>
<dbReference type="EMBL" id="SIRL01000015">
    <property type="protein sequence ID" value="TBN47004.1"/>
    <property type="molecule type" value="Genomic_DNA"/>
</dbReference>
<dbReference type="CDD" id="cd17242">
    <property type="entry name" value="MobM_relaxase"/>
    <property type="match status" value="1"/>
</dbReference>
<protein>
    <recommendedName>
        <fullName evidence="7">Plasmid recombination enzyme</fullName>
    </recommendedName>
</protein>
<dbReference type="Gene3D" id="3.30.930.30">
    <property type="match status" value="1"/>
</dbReference>
<gene>
    <name evidence="4" type="ORF">EYF88_15950</name>
    <name evidence="3" type="ORF">SAMN06265378_1163</name>
</gene>
<keyword evidence="1" id="KW-0175">Coiled coil</keyword>